<dbReference type="Pfam" id="PF14389">
    <property type="entry name" value="Lzipper-MIP1"/>
    <property type="match status" value="1"/>
</dbReference>
<accession>F2D1U0</accession>
<evidence type="ECO:0000259" key="1">
    <source>
        <dbReference type="Pfam" id="PF14389"/>
    </source>
</evidence>
<dbReference type="InterPro" id="IPR025757">
    <property type="entry name" value="MIP1_Leuzipper"/>
</dbReference>
<dbReference type="AlphaFoldDB" id="F2D1U0"/>
<organism evidence="2">
    <name type="scientific">Hordeum vulgare subsp. vulgare</name>
    <name type="common">Domesticated barley</name>
    <dbReference type="NCBI Taxonomy" id="112509"/>
    <lineage>
        <taxon>Eukaryota</taxon>
        <taxon>Viridiplantae</taxon>
        <taxon>Streptophyta</taxon>
        <taxon>Embryophyta</taxon>
        <taxon>Tracheophyta</taxon>
        <taxon>Spermatophyta</taxon>
        <taxon>Magnoliopsida</taxon>
        <taxon>Liliopsida</taxon>
        <taxon>Poales</taxon>
        <taxon>Poaceae</taxon>
        <taxon>BOP clade</taxon>
        <taxon>Pooideae</taxon>
        <taxon>Triticodae</taxon>
        <taxon>Triticeae</taxon>
        <taxon>Hordeinae</taxon>
        <taxon>Hordeum</taxon>
    </lineage>
</organism>
<proteinExistence type="evidence at transcript level"/>
<feature type="non-terminal residue" evidence="2">
    <location>
        <position position="1"/>
    </location>
</feature>
<evidence type="ECO:0000313" key="2">
    <source>
        <dbReference type="EMBL" id="BAJ89061.1"/>
    </source>
</evidence>
<reference evidence="2" key="1">
    <citation type="journal article" date="2011" name="Plant Physiol.">
        <title>Comprehensive sequence analysis of 24,783 barley full-length cDNAs derived from 12 clone libraries.</title>
        <authorList>
            <person name="Matsumoto T."/>
            <person name="Tanaka T."/>
            <person name="Sakai H."/>
            <person name="Amano N."/>
            <person name="Kanamori H."/>
            <person name="Kurita K."/>
            <person name="Kikuta A."/>
            <person name="Kamiya K."/>
            <person name="Yamamoto M."/>
            <person name="Ikawa H."/>
            <person name="Fujii N."/>
            <person name="Hori K."/>
            <person name="Itoh T."/>
            <person name="Sato K."/>
        </authorList>
    </citation>
    <scope>NUCLEOTIDE SEQUENCE</scope>
    <source>
        <tissue evidence="2">Shoot</tissue>
    </source>
</reference>
<feature type="domain" description="Ternary complex factor MIP1 leucine-zipper" evidence="1">
    <location>
        <begin position="46"/>
        <end position="92"/>
    </location>
</feature>
<name>F2D1U0_HORVV</name>
<sequence>ASGEISPPTHVQLQQCVCCGFSAHQEGVKTKVKSDLSKEAQPARGAQSSLRKEILQLEKHLKDQQVVRDALEKALGPDAAPVNNLLHENPMPGARVSCKSRGDAVLRSSYPPPPTRTCARHCCACVAPKRSVSYCSMCNARGLGVTRPG</sequence>
<protein>
    <submittedName>
        <fullName evidence="2">Predicted protein</fullName>
    </submittedName>
</protein>
<dbReference type="EMBL" id="AK357847">
    <property type="protein sequence ID" value="BAJ89061.1"/>
    <property type="molecule type" value="mRNA"/>
</dbReference>